<evidence type="ECO:0000313" key="2">
    <source>
        <dbReference type="Proteomes" id="UP000294943"/>
    </source>
</evidence>
<sequence>MTDYPIDARPSCMVAALDTLRAAQKLKLEPGKSGRVREHLPELYWSLMTEAAIYAELAKAPDVVGIAAGSHMTARDEGIRERRTRIRRDVQAKLNEVRNRGGKHPNTAADPFEAANGGAYPVRVIVTNPNSTHRDRTGIILQNRLSADREPSYLVSMLPGTTDQDGPREAEHVWFDRSELDLVVG</sequence>
<dbReference type="RefSeq" id="YP_010051783.1">
    <property type="nucleotide sequence ID" value="NC_054447.1"/>
</dbReference>
<accession>A0A482JFJ0</accession>
<protein>
    <submittedName>
        <fullName evidence="1">Uncharacterized protein</fullName>
    </submittedName>
</protein>
<organism evidence="1 2">
    <name type="scientific">Mycobacterium phage Pinnie</name>
    <dbReference type="NCBI Taxonomy" id="2517965"/>
    <lineage>
        <taxon>Viruses</taxon>
        <taxon>Duplodnaviria</taxon>
        <taxon>Heunggongvirae</taxon>
        <taxon>Uroviricota</taxon>
        <taxon>Caudoviricetes</taxon>
        <taxon>Gclasvirinae</taxon>
        <taxon>Pinnievirus</taxon>
        <taxon>Pinnievirus pinnie</taxon>
    </lineage>
</organism>
<evidence type="ECO:0000313" key="1">
    <source>
        <dbReference type="EMBL" id="QBP30262.1"/>
    </source>
</evidence>
<dbReference type="KEGG" id="vg:63926276"/>
<name>A0A482JFJ0_9CAUD</name>
<dbReference type="Proteomes" id="UP000294943">
    <property type="component" value="Segment"/>
</dbReference>
<gene>
    <name evidence="1" type="primary">48</name>
    <name evidence="1" type="ORF">SEA_PINNIE_48</name>
</gene>
<keyword evidence="2" id="KW-1185">Reference proteome</keyword>
<dbReference type="EMBL" id="MK494105">
    <property type="protein sequence ID" value="QBP30262.1"/>
    <property type="molecule type" value="Genomic_DNA"/>
</dbReference>
<reference evidence="1 2" key="1">
    <citation type="submission" date="2019-02" db="EMBL/GenBank/DDBJ databases">
        <authorList>
            <person name="Snodgrass R."/>
            <person name="Smith E."/>
            <person name="Crawford I."/>
            <person name="Engstrom J."/>
            <person name="Gendron A."/>
            <person name="Guevara E."/>
            <person name="Kramer K."/>
            <person name="Steinberg Z."/>
            <person name="Walls L."/>
            <person name="Wright R."/>
            <person name="Smith-Flores H.F."/>
            <person name="Ettinger A.-S.H."/>
            <person name="Haydock J."/>
            <person name="Anders K.R."/>
            <person name="Garlena R.A."/>
            <person name="Russell D.A."/>
            <person name="Pope W.H."/>
            <person name="Jacobs-Sera D."/>
            <person name="Hendrix R.W."/>
            <person name="Hatfull G.F."/>
        </authorList>
    </citation>
    <scope>NUCLEOTIDE SEQUENCE [LARGE SCALE GENOMIC DNA]</scope>
</reference>
<proteinExistence type="predicted"/>
<dbReference type="GeneID" id="63926276"/>